<feature type="signal peptide" evidence="1">
    <location>
        <begin position="1"/>
        <end position="21"/>
    </location>
</feature>
<evidence type="ECO:0000313" key="3">
    <source>
        <dbReference type="Proteomes" id="UP000823674"/>
    </source>
</evidence>
<feature type="chain" id="PRO_5045041810" evidence="1">
    <location>
        <begin position="22"/>
        <end position="288"/>
    </location>
</feature>
<sequence>MMIKTCMWVFALFGDMECVIAGLRYGTCVPVQHGGGMYIIGVVSFLVGSCGDRVRWHDSLLERACGFPSKFSSLIFPFEVQFMSVCSCQRRFVSPSNTKVLWKEKNSQCRHPVLLSFVFFHLLVFKNKNVIAATTDMINTAHQTKHIVRDASLLHKACRVVGYHVDARYAEMEKDRLKRVNQEACGVVKTMWTQDAKLTWDKLKEQVYTVEKRQEINLRSNAFQEKESVLIDIEVVHIHVPWRLGFQERGDHYKRAMESCKNGENLLGVFLGRAEADTEVLTTERQVW</sequence>
<dbReference type="Proteomes" id="UP000823674">
    <property type="component" value="Chromosome A01"/>
</dbReference>
<dbReference type="EMBL" id="JADBGQ010000001">
    <property type="protein sequence ID" value="KAG5415221.1"/>
    <property type="molecule type" value="Genomic_DNA"/>
</dbReference>
<feature type="non-terminal residue" evidence="2">
    <location>
        <position position="288"/>
    </location>
</feature>
<keyword evidence="1" id="KW-0732">Signal</keyword>
<proteinExistence type="predicted"/>
<accession>A0ABQ7NYL1</accession>
<gene>
    <name evidence="2" type="primary">A01p029430.1_BraROA</name>
    <name evidence="2" type="ORF">IGI04_002788</name>
</gene>
<evidence type="ECO:0000256" key="1">
    <source>
        <dbReference type="SAM" id="SignalP"/>
    </source>
</evidence>
<keyword evidence="3" id="KW-1185">Reference proteome</keyword>
<name>A0ABQ7NYL1_BRACM</name>
<comment type="caution">
    <text evidence="2">The sequence shown here is derived from an EMBL/GenBank/DDBJ whole genome shotgun (WGS) entry which is preliminary data.</text>
</comment>
<reference evidence="2 3" key="1">
    <citation type="submission" date="2021-03" db="EMBL/GenBank/DDBJ databases">
        <authorList>
            <person name="King G.J."/>
            <person name="Bancroft I."/>
            <person name="Baten A."/>
            <person name="Bloomfield J."/>
            <person name="Borpatragohain P."/>
            <person name="He Z."/>
            <person name="Irish N."/>
            <person name="Irwin J."/>
            <person name="Liu K."/>
            <person name="Mauleon R.P."/>
            <person name="Moore J."/>
            <person name="Morris R."/>
            <person name="Ostergaard L."/>
            <person name="Wang B."/>
            <person name="Wells R."/>
        </authorList>
    </citation>
    <scope>NUCLEOTIDE SEQUENCE [LARGE SCALE GENOMIC DNA]</scope>
    <source>
        <strain evidence="2">R-o-18</strain>
        <tissue evidence="2">Leaf</tissue>
    </source>
</reference>
<organism evidence="2 3">
    <name type="scientific">Brassica rapa subsp. trilocularis</name>
    <dbReference type="NCBI Taxonomy" id="1813537"/>
    <lineage>
        <taxon>Eukaryota</taxon>
        <taxon>Viridiplantae</taxon>
        <taxon>Streptophyta</taxon>
        <taxon>Embryophyta</taxon>
        <taxon>Tracheophyta</taxon>
        <taxon>Spermatophyta</taxon>
        <taxon>Magnoliopsida</taxon>
        <taxon>eudicotyledons</taxon>
        <taxon>Gunneridae</taxon>
        <taxon>Pentapetalae</taxon>
        <taxon>rosids</taxon>
        <taxon>malvids</taxon>
        <taxon>Brassicales</taxon>
        <taxon>Brassicaceae</taxon>
        <taxon>Brassiceae</taxon>
        <taxon>Brassica</taxon>
    </lineage>
</organism>
<evidence type="ECO:0000313" key="2">
    <source>
        <dbReference type="EMBL" id="KAG5415221.1"/>
    </source>
</evidence>
<protein>
    <submittedName>
        <fullName evidence="2">Uncharacterized protein</fullName>
    </submittedName>
</protein>